<proteinExistence type="predicted"/>
<accession>A0A562SZB7</accession>
<dbReference type="Proteomes" id="UP000316778">
    <property type="component" value="Unassembled WGS sequence"/>
</dbReference>
<keyword evidence="2" id="KW-1185">Reference proteome</keyword>
<name>A0A562SZB7_CHIJA</name>
<gene>
    <name evidence="1" type="ORF">LX66_3864</name>
</gene>
<dbReference type="OrthoDB" id="680656at2"/>
<comment type="caution">
    <text evidence="1">The sequence shown here is derived from an EMBL/GenBank/DDBJ whole genome shotgun (WGS) entry which is preliminary data.</text>
</comment>
<sequence>MESMKRKLVKPLLAFMSIAILMIFPIGQAFSQQTSPNILSKLVVPAPTSAEIAKYTDIPVSLYTGTPGISVPLYEINTGFLTLPLTLSYHASGIRVNENASSVGLGWTINAGGAITRSVLGMPDDGSYQDIGGLDWIGGGFDLNDPDDYRLLPTLYENTIDGVPDLYMYNFNGYNGRFIEADQIRQLPQTNVSITKGMGNQEWTIVTENGTIYTFAAREISQNKSGTSASSSTSAWYLTKILAPNRNDSIVFTYISASYEVEIGTNFSMDLWQTGAGYIEHGGSSRTTYVSRVIEGKQLTRIEFNGGSVDFDVTLNVRQDLGAPLVRGMTVTNKEGKIIKSISFQHDYFNSDKTDAKSKRLKLTDVLIYPAGTTDATRAEKYSFSYNTTPLPSRGSFSQDHWGYYNNANNSTLIPTWTNCHDNFESCLLCATRPYTYTFKGANREPKAQYVKAGILEKITYPTGGYTTFEYEAHDAPPVTPTSTVVNDVWAEAFAYNSGSSSTFAKDSSDEYTIPAGSGNVCAVLYGAQGVALEHDDDAAQINHAATKVILKKKGSTTSVVSLTFPYSSTGDYDKVATAELEAGQTYYVYVETRGPNFTVSGNLNMKFPETIANGNRLIGGCRIKKMVFHDPVTGKDQVTKYEYRQPDNPDYSSGNISGDPEYTMTIFRFVDRSPTPCDQKYELGTRLMSNSIFNLGAGSHVGYSYVKEIHGENGENGSTLYKFTNDWTGLFGEFDASWRRGQLLAQTDYNSAGKILKTITNHYKFDNRNYAIFEGRQITSYAAHVCASTTAYNPAYPVFTNLKTSTFPSEWMYKDITEEKIYTSGSGTESLSNTQTFYYDNPQHKALTRVVSTLSDGTETTQNFKYTADFSIPTGTLPADLTAIKDMQDKHMYDVVEQYTQQIAPGTTTSTTVAGVYNQYISSASSWGKVTLLDKQYRMETAVPVNNFVPAYLSGSNLVKDSRYVPETSISKYDGRYNISEAEQRGNQSAYLWDVNRQYIMARVANAGQSDIAYCGFEADGKGNWSFTGTSTADATSPTGRKCYNLGQSGGNISRAGLISSKTYIVSYWTRNTSPYTLAGTKVGYPVKGRTVNGWTYFEHKISGQSTITISGAGFIDELRLYPETAQMETYTYSPLVGVTSQCDTKNRVSYYEYDDFNRLKLIKDQHGKILKQYDYQYQKPITQ</sequence>
<dbReference type="AlphaFoldDB" id="A0A562SZB7"/>
<organism evidence="1 2">
    <name type="scientific">Chitinophaga japonensis</name>
    <name type="common">Flexibacter japonensis</name>
    <dbReference type="NCBI Taxonomy" id="104662"/>
    <lineage>
        <taxon>Bacteria</taxon>
        <taxon>Pseudomonadati</taxon>
        <taxon>Bacteroidota</taxon>
        <taxon>Chitinophagia</taxon>
        <taxon>Chitinophagales</taxon>
        <taxon>Chitinophagaceae</taxon>
        <taxon>Chitinophaga</taxon>
    </lineage>
</organism>
<reference evidence="1 2" key="1">
    <citation type="journal article" date="2013" name="Stand. Genomic Sci.">
        <title>Genomic Encyclopedia of Type Strains, Phase I: The one thousand microbial genomes (KMG-I) project.</title>
        <authorList>
            <person name="Kyrpides N.C."/>
            <person name="Woyke T."/>
            <person name="Eisen J.A."/>
            <person name="Garrity G."/>
            <person name="Lilburn T.G."/>
            <person name="Beck B.J."/>
            <person name="Whitman W.B."/>
            <person name="Hugenholtz P."/>
            <person name="Klenk H.P."/>
        </authorList>
    </citation>
    <scope>NUCLEOTIDE SEQUENCE [LARGE SCALE GENOMIC DNA]</scope>
    <source>
        <strain evidence="1 2">DSM 13484</strain>
    </source>
</reference>
<dbReference type="EMBL" id="VLLG01000004">
    <property type="protein sequence ID" value="TWI86602.1"/>
    <property type="molecule type" value="Genomic_DNA"/>
</dbReference>
<dbReference type="RefSeq" id="WP_145716537.1">
    <property type="nucleotide sequence ID" value="NZ_BAAAFY010000004.1"/>
</dbReference>
<protein>
    <recommendedName>
        <fullName evidence="3">YD repeat-containing protein</fullName>
    </recommendedName>
</protein>
<evidence type="ECO:0000313" key="1">
    <source>
        <dbReference type="EMBL" id="TWI86602.1"/>
    </source>
</evidence>
<evidence type="ECO:0008006" key="3">
    <source>
        <dbReference type="Google" id="ProtNLM"/>
    </source>
</evidence>
<evidence type="ECO:0000313" key="2">
    <source>
        <dbReference type="Proteomes" id="UP000316778"/>
    </source>
</evidence>